<dbReference type="InterPro" id="IPR008928">
    <property type="entry name" value="6-hairpin_glycosidase_sf"/>
</dbReference>
<organism evidence="3 4">
    <name type="scientific">Actinopolyspora alba</name>
    <dbReference type="NCBI Taxonomy" id="673379"/>
    <lineage>
        <taxon>Bacteria</taxon>
        <taxon>Bacillati</taxon>
        <taxon>Actinomycetota</taxon>
        <taxon>Actinomycetes</taxon>
        <taxon>Actinopolysporales</taxon>
        <taxon>Actinopolysporaceae</taxon>
        <taxon>Actinopolyspora</taxon>
        <taxon>Actinopolyspora alba group</taxon>
    </lineage>
</organism>
<evidence type="ECO:0000313" key="3">
    <source>
        <dbReference type="EMBL" id="SFD99786.1"/>
    </source>
</evidence>
<dbReference type="SUPFAM" id="SSF49899">
    <property type="entry name" value="Concanavalin A-like lectins/glucanases"/>
    <property type="match status" value="1"/>
</dbReference>
<dbReference type="Pfam" id="PF13385">
    <property type="entry name" value="Laminin_G_3"/>
    <property type="match status" value="1"/>
</dbReference>
<feature type="domain" description="Non-reducing end beta-L-arabinofuranosidase-like GH127 catalytic" evidence="1">
    <location>
        <begin position="385"/>
        <end position="670"/>
    </location>
</feature>
<dbReference type="Proteomes" id="UP000198716">
    <property type="component" value="Unassembled WGS sequence"/>
</dbReference>
<proteinExistence type="predicted"/>
<evidence type="ECO:0000313" key="4">
    <source>
        <dbReference type="Proteomes" id="UP000198716"/>
    </source>
</evidence>
<dbReference type="PROSITE" id="PS51318">
    <property type="entry name" value="TAT"/>
    <property type="match status" value="1"/>
</dbReference>
<accession>A0A1I1WXE5</accession>
<dbReference type="InterPro" id="IPR006311">
    <property type="entry name" value="TAT_signal"/>
</dbReference>
<dbReference type="GO" id="GO:0005975">
    <property type="term" value="P:carbohydrate metabolic process"/>
    <property type="evidence" value="ECO:0007669"/>
    <property type="project" value="InterPro"/>
</dbReference>
<dbReference type="SUPFAM" id="SSF48208">
    <property type="entry name" value="Six-hairpin glycosidases"/>
    <property type="match status" value="1"/>
</dbReference>
<evidence type="ECO:0000259" key="2">
    <source>
        <dbReference type="Pfam" id="PF20736"/>
    </source>
</evidence>
<dbReference type="EMBL" id="FOMZ01000006">
    <property type="protein sequence ID" value="SFD99786.1"/>
    <property type="molecule type" value="Genomic_DNA"/>
</dbReference>
<dbReference type="AlphaFoldDB" id="A0A1I1WXE5"/>
<sequence>MARHFNRRDALRFGAASASLPLLTSITTPDTAVSATTRAAATSTEPPLRGFSLSDVRLERGLFARKRARMLDFARGYDENRLLLAFRANADLPTHGAVAPEGWENLDGQGNGNLRGHFAGHFMTMLSQAHAGTGEAVFHRKLTTMVAALHECRQALNREPAIRGAAGPLDRAVEVRRGSCLYFSVPPETVNGLRAMTFAGWVRPAAADEWTRIFDFGNDTDTNLFLTPRDSDGVPRFAITRAGGGSEERIVGSESLPVGEWSHVALTLSEGSGALYINGREVGHNAELSLTPAELGSLAHCWLGRSHYDDPVHSGGYADLNLWSSVLAPRQIEQLRHTEAAATTAGSGDRFSYPCRERGGTVLHDRSGAHRHATYARTWGKPSHPGFLAAYPETQFIRLESLTSSSYPVVWAPYYTAHKILQGVLDAYETTGDGRALDLASGMCDWMYSRLSELTEADRQRMWSLFSSGEYGGVVEAILRTHEHTRQPHHLRLAEYFDLDSFIDACAQNTDVLDGKHANQHIPILTGLVLLYERTGEQRYLRAARNFWGMVVPTRMFGIGGTGEGEFFHRPGRVAQLLSSEAAETCCAYNMLKLTRSLFRWEGERDYAEYYERALFNQILGSKRDHDDAEKPLTTYFVDLGPGAIRDFTPKNGTTCCEGTGMESATKYQDSVYFAREDRSALYVNLYLPSTLRWSSRAVTIEQDTSFPYEQHSRLRVTGSAWFELHLRVPEWVGPGFAVRINGIRQPVETSEQGYLVLSREWRTGDTVDVELPFRLRAERTPDDPTVQNLMYGPLNLVALDERSEFLQFTLYDTARLSGDLSPALTELPDKPLHFLLGDVELAPFFEGTTDAFHSYFRRREPRVVFDSVDSGVPNRGSSGSVTFLDEIWSAAPFESGGEFTSHVARVARRWQQDGVFTDPERENIVAAAGRARFDD</sequence>
<dbReference type="InterPro" id="IPR013320">
    <property type="entry name" value="ConA-like_dom_sf"/>
</dbReference>
<gene>
    <name evidence="3" type="ORF">SAMN04487819_106170</name>
</gene>
<dbReference type="Pfam" id="PF20736">
    <property type="entry name" value="Glyco_hydro127M"/>
    <property type="match status" value="1"/>
</dbReference>
<dbReference type="PANTHER" id="PTHR31151:SF0">
    <property type="entry name" value="PROLINE-TRNA LIGASE (DUF1680)"/>
    <property type="match status" value="1"/>
</dbReference>
<feature type="domain" description="Non-reducing end beta-L-arabinofuranosidase-like GH127 catalytic" evidence="1">
    <location>
        <begin position="55"/>
        <end position="154"/>
    </location>
</feature>
<reference evidence="4" key="1">
    <citation type="submission" date="2016-10" db="EMBL/GenBank/DDBJ databases">
        <authorList>
            <person name="Varghese N."/>
            <person name="Submissions S."/>
        </authorList>
    </citation>
    <scope>NUCLEOTIDE SEQUENCE [LARGE SCALE GENOMIC DNA]</scope>
    <source>
        <strain evidence="4">DSM 45004</strain>
    </source>
</reference>
<dbReference type="RefSeq" id="WP_092926631.1">
    <property type="nucleotide sequence ID" value="NZ_FOMZ01000006.1"/>
</dbReference>
<dbReference type="PANTHER" id="PTHR31151">
    <property type="entry name" value="PROLINE-TRNA LIGASE (DUF1680)"/>
    <property type="match status" value="1"/>
</dbReference>
<name>A0A1I1WXE5_9ACTN</name>
<dbReference type="Pfam" id="PF07944">
    <property type="entry name" value="Beta-AFase-like_GH127_cat"/>
    <property type="match status" value="2"/>
</dbReference>
<protein>
    <submittedName>
        <fullName evidence="3">Beta-L-arabinofuranosidase, GH127</fullName>
    </submittedName>
</protein>
<dbReference type="InterPro" id="IPR012878">
    <property type="entry name" value="Beta-AFase-like_GH127_cat"/>
</dbReference>
<evidence type="ECO:0000259" key="1">
    <source>
        <dbReference type="Pfam" id="PF07944"/>
    </source>
</evidence>
<keyword evidence="4" id="KW-1185">Reference proteome</keyword>
<dbReference type="InterPro" id="IPR049046">
    <property type="entry name" value="Beta-AFase-like_GH127_middle"/>
</dbReference>
<dbReference type="Gene3D" id="2.60.120.200">
    <property type="match status" value="1"/>
</dbReference>
<feature type="domain" description="Non-reducing end beta-L-arabinofuranosidase-like GH127 middle" evidence="2">
    <location>
        <begin position="682"/>
        <end position="773"/>
    </location>
</feature>